<name>L9ZC96_NATA2</name>
<evidence type="ECO:0000313" key="3">
    <source>
        <dbReference type="Proteomes" id="UP000011511"/>
    </source>
</evidence>
<keyword evidence="3" id="KW-1185">Reference proteome</keyword>
<gene>
    <name evidence="2" type="ORF">C485_16160</name>
</gene>
<feature type="region of interest" description="Disordered" evidence="1">
    <location>
        <begin position="24"/>
        <end position="65"/>
    </location>
</feature>
<sequence length="65" mass="7471">MGRSSGCRSATDDDAYPSGWRYTLHYGRLTPGPETLEDGTLRRYDNAHRIRKVTNGTSRRTRNRN</sequence>
<protein>
    <submittedName>
        <fullName evidence="2">Uncharacterized protein</fullName>
    </submittedName>
</protein>
<feature type="compositionally biased region" description="Basic and acidic residues" evidence="1">
    <location>
        <begin position="39"/>
        <end position="48"/>
    </location>
</feature>
<dbReference type="EMBL" id="AOIK01000042">
    <property type="protein sequence ID" value="ELY83999.1"/>
    <property type="molecule type" value="Genomic_DNA"/>
</dbReference>
<dbReference type="AlphaFoldDB" id="L9ZC96"/>
<evidence type="ECO:0000256" key="1">
    <source>
        <dbReference type="SAM" id="MobiDB-lite"/>
    </source>
</evidence>
<accession>L9ZC96</accession>
<evidence type="ECO:0000313" key="2">
    <source>
        <dbReference type="EMBL" id="ELY83999.1"/>
    </source>
</evidence>
<dbReference type="Proteomes" id="UP000011511">
    <property type="component" value="Unassembled WGS sequence"/>
</dbReference>
<comment type="caution">
    <text evidence="2">The sequence shown here is derived from an EMBL/GenBank/DDBJ whole genome shotgun (WGS) entry which is preliminary data.</text>
</comment>
<proteinExistence type="predicted"/>
<organism evidence="2 3">
    <name type="scientific">Natrinema altunense (strain JCM 12890 / CGMCC 1.3731 / AJ2)</name>
    <dbReference type="NCBI Taxonomy" id="1227494"/>
    <lineage>
        <taxon>Archaea</taxon>
        <taxon>Methanobacteriati</taxon>
        <taxon>Methanobacteriota</taxon>
        <taxon>Stenosarchaea group</taxon>
        <taxon>Halobacteria</taxon>
        <taxon>Halobacteriales</taxon>
        <taxon>Natrialbaceae</taxon>
        <taxon>Natrinema</taxon>
    </lineage>
</organism>
<reference evidence="2 3" key="1">
    <citation type="journal article" date="2014" name="PLoS Genet.">
        <title>Phylogenetically driven sequencing of extremely halophilic archaea reveals strategies for static and dynamic osmo-response.</title>
        <authorList>
            <person name="Becker E.A."/>
            <person name="Seitzer P.M."/>
            <person name="Tritt A."/>
            <person name="Larsen D."/>
            <person name="Krusor M."/>
            <person name="Yao A.I."/>
            <person name="Wu D."/>
            <person name="Madern D."/>
            <person name="Eisen J.A."/>
            <person name="Darling A.E."/>
            <person name="Facciotti M.T."/>
        </authorList>
    </citation>
    <scope>NUCLEOTIDE SEQUENCE [LARGE SCALE GENOMIC DNA]</scope>
    <source>
        <strain evidence="2 3">JCM 12890</strain>
    </source>
</reference>